<evidence type="ECO:0000313" key="2">
    <source>
        <dbReference type="Proteomes" id="UP000653411"/>
    </source>
</evidence>
<dbReference type="EMBL" id="BMML01000046">
    <property type="protein sequence ID" value="GGN45240.1"/>
    <property type="molecule type" value="Genomic_DNA"/>
</dbReference>
<accession>A0A917XQE6</accession>
<comment type="caution">
    <text evidence="1">The sequence shown here is derived from an EMBL/GenBank/DDBJ whole genome shotgun (WGS) entry which is preliminary data.</text>
</comment>
<evidence type="ECO:0000313" key="1">
    <source>
        <dbReference type="EMBL" id="GGN45240.1"/>
    </source>
</evidence>
<proteinExistence type="predicted"/>
<reference evidence="1" key="1">
    <citation type="journal article" date="2014" name="Int. J. Syst. Evol. Microbiol.">
        <title>Complete genome sequence of Corynebacterium casei LMG S-19264T (=DSM 44701T), isolated from a smear-ripened cheese.</title>
        <authorList>
            <consortium name="US DOE Joint Genome Institute (JGI-PGF)"/>
            <person name="Walter F."/>
            <person name="Albersmeier A."/>
            <person name="Kalinowski J."/>
            <person name="Ruckert C."/>
        </authorList>
    </citation>
    <scope>NUCLEOTIDE SEQUENCE</scope>
    <source>
        <strain evidence="1">CGMCC 4.7110</strain>
    </source>
</reference>
<dbReference type="Proteomes" id="UP000653411">
    <property type="component" value="Unassembled WGS sequence"/>
</dbReference>
<reference evidence="1" key="2">
    <citation type="submission" date="2020-09" db="EMBL/GenBank/DDBJ databases">
        <authorList>
            <person name="Sun Q."/>
            <person name="Zhou Y."/>
        </authorList>
    </citation>
    <scope>NUCLEOTIDE SEQUENCE</scope>
    <source>
        <strain evidence="1">CGMCC 4.7110</strain>
    </source>
</reference>
<name>A0A917XQE6_9ACTN</name>
<keyword evidence="2" id="KW-1185">Reference proteome</keyword>
<organism evidence="1 2">
    <name type="scientific">Streptomyces fuscichromogenes</name>
    <dbReference type="NCBI Taxonomy" id="1324013"/>
    <lineage>
        <taxon>Bacteria</taxon>
        <taxon>Bacillati</taxon>
        <taxon>Actinomycetota</taxon>
        <taxon>Actinomycetes</taxon>
        <taxon>Kitasatosporales</taxon>
        <taxon>Streptomycetaceae</taxon>
        <taxon>Streptomyces</taxon>
    </lineage>
</organism>
<protein>
    <submittedName>
        <fullName evidence="1">Uncharacterized protein</fullName>
    </submittedName>
</protein>
<gene>
    <name evidence="1" type="ORF">GCM10011578_096990</name>
</gene>
<dbReference type="AlphaFoldDB" id="A0A917XQE6"/>
<sequence length="78" mass="8651">MRALGRHILADLAEHLAGHHLPSTVDEILDVLLPRLATQRRSDFLTDLGTLLPCLVGQDTAATDRLAISMTEAGRWWH</sequence>